<dbReference type="WBParaSite" id="jg9268">
    <property type="protein sequence ID" value="jg9268"/>
    <property type="gene ID" value="jg9268"/>
</dbReference>
<name>A0A915EUY5_9BILA</name>
<reference evidence="2" key="1">
    <citation type="submission" date="2022-11" db="UniProtKB">
        <authorList>
            <consortium name="WormBaseParasite"/>
        </authorList>
    </citation>
    <scope>IDENTIFICATION</scope>
</reference>
<evidence type="ECO:0000313" key="2">
    <source>
        <dbReference type="WBParaSite" id="jg9268"/>
    </source>
</evidence>
<dbReference type="Proteomes" id="UP000887574">
    <property type="component" value="Unplaced"/>
</dbReference>
<protein>
    <submittedName>
        <fullName evidence="2">Secreted protein</fullName>
    </submittedName>
</protein>
<keyword evidence="1" id="KW-1185">Reference proteome</keyword>
<accession>A0A915EUY5</accession>
<organism evidence="1 2">
    <name type="scientific">Ditylenchus dipsaci</name>
    <dbReference type="NCBI Taxonomy" id="166011"/>
    <lineage>
        <taxon>Eukaryota</taxon>
        <taxon>Metazoa</taxon>
        <taxon>Ecdysozoa</taxon>
        <taxon>Nematoda</taxon>
        <taxon>Chromadorea</taxon>
        <taxon>Rhabditida</taxon>
        <taxon>Tylenchina</taxon>
        <taxon>Tylenchomorpha</taxon>
        <taxon>Sphaerularioidea</taxon>
        <taxon>Anguinidae</taxon>
        <taxon>Anguininae</taxon>
        <taxon>Ditylenchus</taxon>
    </lineage>
</organism>
<proteinExistence type="predicted"/>
<sequence length="92" mass="10420">MLCVFYFAFFGVVRKAFLDMHVKHSGLIKDGALNTGADEEGRVYADSSVYPMRMALVFFERPLFVQFTCLPSAHGKIEFVFQSAFLCGLPWV</sequence>
<dbReference type="AlphaFoldDB" id="A0A915EUY5"/>
<evidence type="ECO:0000313" key="1">
    <source>
        <dbReference type="Proteomes" id="UP000887574"/>
    </source>
</evidence>